<name>A0A4Y2HLN2_ARAVE</name>
<accession>A0A4Y2HLN2</accession>
<dbReference type="AlphaFoldDB" id="A0A4Y2HLN2"/>
<organism evidence="1 2">
    <name type="scientific">Araneus ventricosus</name>
    <name type="common">Orbweaver spider</name>
    <name type="synonym">Epeira ventricosa</name>
    <dbReference type="NCBI Taxonomy" id="182803"/>
    <lineage>
        <taxon>Eukaryota</taxon>
        <taxon>Metazoa</taxon>
        <taxon>Ecdysozoa</taxon>
        <taxon>Arthropoda</taxon>
        <taxon>Chelicerata</taxon>
        <taxon>Arachnida</taxon>
        <taxon>Araneae</taxon>
        <taxon>Araneomorphae</taxon>
        <taxon>Entelegynae</taxon>
        <taxon>Araneoidea</taxon>
        <taxon>Araneidae</taxon>
        <taxon>Araneus</taxon>
    </lineage>
</organism>
<evidence type="ECO:0000313" key="2">
    <source>
        <dbReference type="Proteomes" id="UP000499080"/>
    </source>
</evidence>
<proteinExistence type="predicted"/>
<comment type="caution">
    <text evidence="1">The sequence shown here is derived from an EMBL/GenBank/DDBJ whole genome shotgun (WGS) entry which is preliminary data.</text>
</comment>
<sequence>MKGIEVNKCFKPAGVFSPKLSRILTQKGAVYPLPAWIKKFEPTATPHPMTIRRKENILGWSKRKRRNDGKKEVTKKEKAIFQNTLPAEETVPSGTIRILHLYRPPPPLRTAPVMSRGFGKTMEAFPSLLAEKAGKDTTVWKNWLVIRRK</sequence>
<gene>
    <name evidence="1" type="ORF">AVEN_239548_1</name>
</gene>
<dbReference type="EMBL" id="BGPR01002017">
    <property type="protein sequence ID" value="GBM66291.1"/>
    <property type="molecule type" value="Genomic_DNA"/>
</dbReference>
<keyword evidence="2" id="KW-1185">Reference proteome</keyword>
<reference evidence="1 2" key="1">
    <citation type="journal article" date="2019" name="Sci. Rep.">
        <title>Orb-weaving spider Araneus ventricosus genome elucidates the spidroin gene catalogue.</title>
        <authorList>
            <person name="Kono N."/>
            <person name="Nakamura H."/>
            <person name="Ohtoshi R."/>
            <person name="Moran D.A.P."/>
            <person name="Shinohara A."/>
            <person name="Yoshida Y."/>
            <person name="Fujiwara M."/>
            <person name="Mori M."/>
            <person name="Tomita M."/>
            <person name="Arakawa K."/>
        </authorList>
    </citation>
    <scope>NUCLEOTIDE SEQUENCE [LARGE SCALE GENOMIC DNA]</scope>
</reference>
<evidence type="ECO:0000313" key="1">
    <source>
        <dbReference type="EMBL" id="GBM66291.1"/>
    </source>
</evidence>
<dbReference type="Proteomes" id="UP000499080">
    <property type="component" value="Unassembled WGS sequence"/>
</dbReference>
<protein>
    <submittedName>
        <fullName evidence="1">Uncharacterized protein</fullName>
    </submittedName>
</protein>